<dbReference type="PANTHER" id="PTHR13950">
    <property type="entry name" value="RABCONNECTIN-RELATED"/>
    <property type="match status" value="1"/>
</dbReference>
<dbReference type="Proteomes" id="UP000070444">
    <property type="component" value="Unassembled WGS sequence"/>
</dbReference>
<organism evidence="2 3">
    <name type="scientific">Conidiobolus coronatus (strain ATCC 28846 / CBS 209.66 / NRRL 28638)</name>
    <name type="common">Delacroixia coronata</name>
    <dbReference type="NCBI Taxonomy" id="796925"/>
    <lineage>
        <taxon>Eukaryota</taxon>
        <taxon>Fungi</taxon>
        <taxon>Fungi incertae sedis</taxon>
        <taxon>Zoopagomycota</taxon>
        <taxon>Entomophthoromycotina</taxon>
        <taxon>Entomophthoromycetes</taxon>
        <taxon>Entomophthorales</taxon>
        <taxon>Ancylistaceae</taxon>
        <taxon>Conidiobolus</taxon>
    </lineage>
</organism>
<dbReference type="InterPro" id="IPR036322">
    <property type="entry name" value="WD40_repeat_dom_sf"/>
</dbReference>
<dbReference type="SUPFAM" id="SSF50978">
    <property type="entry name" value="WD40 repeat-like"/>
    <property type="match status" value="2"/>
</dbReference>
<protein>
    <recommendedName>
        <fullName evidence="1">RAVE complex protein Rav1 C-terminal domain-containing protein</fullName>
    </recommendedName>
</protein>
<dbReference type="STRING" id="796925.A0A137PHT7"/>
<dbReference type="EMBL" id="KQ964422">
    <property type="protein sequence ID" value="KXN74563.1"/>
    <property type="molecule type" value="Genomic_DNA"/>
</dbReference>
<dbReference type="InterPro" id="IPR015943">
    <property type="entry name" value="WD40/YVTN_repeat-like_dom_sf"/>
</dbReference>
<dbReference type="InterPro" id="IPR022033">
    <property type="entry name" value="Rav1p_C"/>
</dbReference>
<dbReference type="PANTHER" id="PTHR13950:SF9">
    <property type="entry name" value="RABCONNECTIN-3A"/>
    <property type="match status" value="1"/>
</dbReference>
<dbReference type="OrthoDB" id="342131at2759"/>
<dbReference type="InterPro" id="IPR052208">
    <property type="entry name" value="DmX-like/RAVE_component"/>
</dbReference>
<name>A0A137PHT7_CONC2</name>
<evidence type="ECO:0000313" key="3">
    <source>
        <dbReference type="Proteomes" id="UP000070444"/>
    </source>
</evidence>
<dbReference type="GO" id="GO:0043291">
    <property type="term" value="C:RAVE complex"/>
    <property type="evidence" value="ECO:0007669"/>
    <property type="project" value="TreeGrafter"/>
</dbReference>
<dbReference type="Gene3D" id="2.130.10.10">
    <property type="entry name" value="YVTN repeat-like/Quinoprotein amine dehydrogenase"/>
    <property type="match status" value="1"/>
</dbReference>
<dbReference type="GO" id="GO:0007035">
    <property type="term" value="P:vacuolar acidification"/>
    <property type="evidence" value="ECO:0007669"/>
    <property type="project" value="TreeGrafter"/>
</dbReference>
<evidence type="ECO:0000313" key="2">
    <source>
        <dbReference type="EMBL" id="KXN74563.1"/>
    </source>
</evidence>
<keyword evidence="3" id="KW-1185">Reference proteome</keyword>
<evidence type="ECO:0000259" key="1">
    <source>
        <dbReference type="Pfam" id="PF12234"/>
    </source>
</evidence>
<sequence length="1426" mass="163352">MSVSIQPFWGVSNLLPRNVCPIRFNNNFFLIYASSLSIIISKVNQKTNEIELAQLLNPIDSDNFDGNKYFENINSVELDENSGNLVFTLGNLIYIYKCEIIEEESKIKGDNEVGLVIFSDNENNSTGSKVQYSWTFDCVLQCDSIVTGATWFNNGNLLTTGEEVIVWKHQAKSYVKSASYKPASIVYLSSLSPDNHWFATIGKNDKLVKIWQVPNLKNPQFKPIPYSYLKHPRTVIEIRWKLNSKKYLNENSPEQLPVVCTWCLDGIFRIWSPVNPLEPSSFFLCGNINPSSFTTTESITSPNQTHVEECGSVTKTSCMLSTDLHHSQQSFQNSPFHWVNSNVLKSLVEHELKSLSTKQEQGVEMTHMDELHQQLLKDLLDREPDLLFRIQQDGSLTFWRVEHLGKLPYRTCKIFMMTRIPNAFSLNLSKESNGPGWVVDAFMGDSSAALTVYVHTIKGEITQFNMRLSDLLFPDQSGGQVTTQNIWSGQHGNTSTLQGFNNGYQISISSDNDVGVFISDPEFDHAKLTKTFAFSIDHLKCFDLLNDLTFIFLDDKFIYLYIFPHKNTYEHLHLNKIPHNTSVSTIKVFDCKSPKFDKLIVGFDFKKNESHLWSYKHANQGVHQLHYLGSDKIPFDADDSFDWVPSFDTKFNDIQLVDSVVTYSKSHQLELWSVDINKVGSNCWILKSALDLSHYKFNNILIRVGYRGELALIPKDNSKFYALTSDLNFLKFNVYNLIELESSGTEGGITDLAWGFSSTGDQFLAISFINKVFIYCLNNSEKELEWEKINELKLPEYVKEPITHLSFNTSGSLLISAGSQMFNLFVWKDSKWMIRELITQYHLNPLYNPELIFNLIAFGLNNIVNLNLKHANQFFTQQYPDINESALIIPPLSYKYLVDLDSADSKPVSHTAEALFSSANTLWGSDDDTNTDSSTPPTMNQFNKLLDYLERYEVENLTKQQKLGLKQVVQLYRETKSDLSTYDNLGYYFYFIDKYSTQFKLDLPKPLAWAYASETQIQLLSSNLSNLTEEPSWEKLKSLGVHLWAQSDYQLSVELEKFCRNQFSIDREPSRCGLFYLAMKKRRLLLAMWKSSTHHKEQASMVKFLSNDFEEDRWKRASLKNAFVLISRQRYWDAVSFFLLGQALKDSINVCLKYLNDIDLALLICRLFEGVQSEMSQSIIKEQIIPAAINSGDRNKIYICYNLIGEPLLAIKSLILPLTELFQSSINEDNRLNIINSVPLPELYILLQSRKKGKVTIDIRDEVKGIVNSLSYYLKLGSPNLAIILLIKWKKLADSRLNESSESSDSLASQSSMIDSGQIDFDSWGWGSAPTPAASKASSTTLDKLSTDSIKLGEKVKDSDNRQYLHDLEPILERISDQLTKEYITFQSHASRLLEDLDLLNWQTYQQTWQEGLINLKKVLNDEFFY</sequence>
<accession>A0A137PHT7</accession>
<gene>
    <name evidence="2" type="ORF">CONCODRAFT_82859</name>
</gene>
<reference evidence="2 3" key="1">
    <citation type="journal article" date="2015" name="Genome Biol. Evol.">
        <title>Phylogenomic analyses indicate that early fungi evolved digesting cell walls of algal ancestors of land plants.</title>
        <authorList>
            <person name="Chang Y."/>
            <person name="Wang S."/>
            <person name="Sekimoto S."/>
            <person name="Aerts A.L."/>
            <person name="Choi C."/>
            <person name="Clum A."/>
            <person name="LaButti K.M."/>
            <person name="Lindquist E.A."/>
            <person name="Yee Ngan C."/>
            <person name="Ohm R.A."/>
            <person name="Salamov A.A."/>
            <person name="Grigoriev I.V."/>
            <person name="Spatafora J.W."/>
            <person name="Berbee M.L."/>
        </authorList>
    </citation>
    <scope>NUCLEOTIDE SEQUENCE [LARGE SCALE GENOMIC DNA]</scope>
    <source>
        <strain evidence="2 3">NRRL 28638</strain>
    </source>
</reference>
<proteinExistence type="predicted"/>
<dbReference type="Pfam" id="PF12234">
    <property type="entry name" value="Rav1p_C"/>
    <property type="match status" value="1"/>
</dbReference>
<feature type="domain" description="RAVE complex protein Rav1 C-terminal" evidence="1">
    <location>
        <begin position="700"/>
        <end position="1283"/>
    </location>
</feature>